<dbReference type="Pfam" id="PF05489">
    <property type="entry name" value="Phage_tail_X"/>
    <property type="match status" value="1"/>
</dbReference>
<evidence type="ECO:0000313" key="1">
    <source>
        <dbReference type="EMBL" id="HAT1684420.1"/>
    </source>
</evidence>
<dbReference type="InterPro" id="IPR036779">
    <property type="entry name" value="LysM_dom_sf"/>
</dbReference>
<accession>A0AAN5LCD6</accession>
<organism evidence="1 2">
    <name type="scientific">Klebsiella oxytoca</name>
    <dbReference type="NCBI Taxonomy" id="571"/>
    <lineage>
        <taxon>Bacteria</taxon>
        <taxon>Pseudomonadati</taxon>
        <taxon>Pseudomonadota</taxon>
        <taxon>Gammaproteobacteria</taxon>
        <taxon>Enterobacterales</taxon>
        <taxon>Enterobacteriaceae</taxon>
        <taxon>Klebsiella/Raoultella group</taxon>
        <taxon>Klebsiella</taxon>
    </lineage>
</organism>
<dbReference type="Proteomes" id="UP000856143">
    <property type="component" value="Unassembled WGS sequence"/>
</dbReference>
<dbReference type="Gene3D" id="3.10.350.10">
    <property type="entry name" value="LysM domain"/>
    <property type="match status" value="1"/>
</dbReference>
<proteinExistence type="predicted"/>
<dbReference type="InterPro" id="IPR008861">
    <property type="entry name" value="GpX-like"/>
</dbReference>
<gene>
    <name evidence="1" type="ORF">I8Y21_005205</name>
</gene>
<name>A0AAN5LCD6_KLEOX</name>
<comment type="caution">
    <text evidence="1">The sequence shown here is derived from an EMBL/GenBank/DDBJ whole genome shotgun (WGS) entry which is preliminary data.</text>
</comment>
<evidence type="ECO:0000313" key="2">
    <source>
        <dbReference type="Proteomes" id="UP000856143"/>
    </source>
</evidence>
<dbReference type="EMBL" id="DACSEO010000097">
    <property type="protein sequence ID" value="HAT1684420.1"/>
    <property type="molecule type" value="Genomic_DNA"/>
</dbReference>
<dbReference type="AlphaFoldDB" id="A0AAN5LCD6"/>
<evidence type="ECO:0008006" key="3">
    <source>
        <dbReference type="Google" id="ProtNLM"/>
    </source>
</evidence>
<protein>
    <recommendedName>
        <fullName evidence="3">Phage Tail Protein X</fullName>
    </recommendedName>
</protein>
<reference evidence="1" key="1">
    <citation type="journal article" date="2018" name="Genome Biol.">
        <title>SKESA: strategic k-mer extension for scrupulous assemblies.</title>
        <authorList>
            <person name="Souvorov A."/>
            <person name="Agarwala R."/>
            <person name="Lipman D.J."/>
        </authorList>
    </citation>
    <scope>NUCLEOTIDE SEQUENCE</scope>
    <source>
        <strain evidence="1">R404</strain>
    </source>
</reference>
<reference evidence="1" key="2">
    <citation type="submission" date="2020-11" db="EMBL/GenBank/DDBJ databases">
        <authorList>
            <consortium name="NCBI Pathogen Detection Project"/>
        </authorList>
    </citation>
    <scope>NUCLEOTIDE SEQUENCE</scope>
    <source>
        <strain evidence="1">R404</strain>
    </source>
</reference>
<sequence length="75" mass="8561">MDTLWLEHITADGERWDQIAYRYYGDPMGYARIILANPHVAVTPVLRAGQRLAIPVIDADQTTQELPPWLQYPPA</sequence>